<evidence type="ECO:0000256" key="1">
    <source>
        <dbReference type="SAM" id="Phobius"/>
    </source>
</evidence>
<keyword evidence="3" id="KW-1185">Reference proteome</keyword>
<dbReference type="InterPro" id="IPR018672">
    <property type="entry name" value="DUF2140"/>
</dbReference>
<feature type="transmembrane region" description="Helical" evidence="1">
    <location>
        <begin position="68"/>
        <end position="90"/>
    </location>
</feature>
<evidence type="ECO:0008006" key="4">
    <source>
        <dbReference type="Google" id="ProtNLM"/>
    </source>
</evidence>
<name>A0A223CZF2_9BACL</name>
<organism evidence="2 3">
    <name type="scientific">Tumebacillus algifaecis</name>
    <dbReference type="NCBI Taxonomy" id="1214604"/>
    <lineage>
        <taxon>Bacteria</taxon>
        <taxon>Bacillati</taxon>
        <taxon>Bacillota</taxon>
        <taxon>Bacilli</taxon>
        <taxon>Bacillales</taxon>
        <taxon>Alicyclobacillaceae</taxon>
        <taxon>Tumebacillus</taxon>
    </lineage>
</organism>
<keyword evidence="1" id="KW-1133">Transmembrane helix</keyword>
<evidence type="ECO:0000313" key="3">
    <source>
        <dbReference type="Proteomes" id="UP000214688"/>
    </source>
</evidence>
<sequence>MYITINARKIKPSAQLRKRFNFIGKSLIFCRVCLHATLLAGALSNEGNVKGGVRLSTLKRTLFGNPWRFSFFLLAGFLILLLAFLLYIWFDLTSARPSPSASLPSSQVNTAGVPIEANVSIDSINQYLAMQLAKQETPLQHANLALEKGTVRTDTALFFFGRQMNLSMWMRPQVQQNGDLTLVAEDAKVGNYSIPLKTLFAVLEGLPWPPWVHVESEQYTLQFALSERPSDKYSYRIKKIDWGGERIQLEVLLRE</sequence>
<evidence type="ECO:0000313" key="2">
    <source>
        <dbReference type="EMBL" id="ASS74457.1"/>
    </source>
</evidence>
<accession>A0A223CZF2</accession>
<dbReference type="Pfam" id="PF09911">
    <property type="entry name" value="DUF2140"/>
    <property type="match status" value="1"/>
</dbReference>
<keyword evidence="1" id="KW-0472">Membrane</keyword>
<protein>
    <recommendedName>
        <fullName evidence="4">DUF2140 domain-containing protein</fullName>
    </recommendedName>
</protein>
<dbReference type="EMBL" id="CP022657">
    <property type="protein sequence ID" value="ASS74457.1"/>
    <property type="molecule type" value="Genomic_DNA"/>
</dbReference>
<proteinExistence type="predicted"/>
<dbReference type="Proteomes" id="UP000214688">
    <property type="component" value="Chromosome"/>
</dbReference>
<dbReference type="AlphaFoldDB" id="A0A223CZF2"/>
<gene>
    <name evidence="2" type="ORF">CIG75_05270</name>
</gene>
<reference evidence="2 3" key="1">
    <citation type="journal article" date="2015" name="Int. J. Syst. Evol. Microbiol.">
        <title>Tumebacillus algifaecis sp. nov., isolated from decomposing algal scum.</title>
        <authorList>
            <person name="Wu Y.F."/>
            <person name="Zhang B."/>
            <person name="Xing P."/>
            <person name="Wu Q.L."/>
            <person name="Liu S.J."/>
        </authorList>
    </citation>
    <scope>NUCLEOTIDE SEQUENCE [LARGE SCALE GENOMIC DNA]</scope>
    <source>
        <strain evidence="2 3">THMBR28</strain>
    </source>
</reference>
<keyword evidence="1" id="KW-0812">Transmembrane</keyword>
<dbReference type="KEGG" id="tab:CIG75_05270"/>